<reference evidence="3" key="1">
    <citation type="journal article" date="2020" name="Nature">
        <title>Giant virus diversity and host interactions through global metagenomics.</title>
        <authorList>
            <person name="Schulz F."/>
            <person name="Roux S."/>
            <person name="Paez-Espino D."/>
            <person name="Jungbluth S."/>
            <person name="Walsh D.A."/>
            <person name="Denef V.J."/>
            <person name="McMahon K.D."/>
            <person name="Konstantinidis K.T."/>
            <person name="Eloe-Fadrosh E.A."/>
            <person name="Kyrpides N.C."/>
            <person name="Woyke T."/>
        </authorList>
    </citation>
    <scope>NUCLEOTIDE SEQUENCE</scope>
    <source>
        <strain evidence="3">GVMAG-S-1062768-28</strain>
    </source>
</reference>
<dbReference type="InterPro" id="IPR002110">
    <property type="entry name" value="Ankyrin_rpt"/>
</dbReference>
<dbReference type="PANTHER" id="PTHR24198">
    <property type="entry name" value="ANKYRIN REPEAT AND PROTEIN KINASE DOMAIN-CONTAINING PROTEIN"/>
    <property type="match status" value="1"/>
</dbReference>
<name>A0A6C0JVN8_9ZZZZ</name>
<dbReference type="PANTHER" id="PTHR24198:SF165">
    <property type="entry name" value="ANKYRIN REPEAT-CONTAINING PROTEIN-RELATED"/>
    <property type="match status" value="1"/>
</dbReference>
<dbReference type="AlphaFoldDB" id="A0A6C0JVN8"/>
<keyword evidence="2" id="KW-0040">ANK repeat</keyword>
<dbReference type="SMART" id="SM00248">
    <property type="entry name" value="ANK"/>
    <property type="match status" value="4"/>
</dbReference>
<dbReference type="InterPro" id="IPR036770">
    <property type="entry name" value="Ankyrin_rpt-contain_sf"/>
</dbReference>
<dbReference type="EMBL" id="MN740697">
    <property type="protein sequence ID" value="QHU08457.1"/>
    <property type="molecule type" value="Genomic_DNA"/>
</dbReference>
<sequence>MLSFVRDICDFLYNWYYLDRSIEFEEACENGDIKIVEYLFRFVDPSNQHNWPIRIASQNGHVEIVRLLLEDPRVDPSEFDNRALQNACSYHHLKVVKLLLTDPRVNPSASHNMALACAAGCIKIMEFLLEDPRVVSSSLSSALRLAIVNGYIDAVNLLLEYPLTVRDINMAIEYAKYYDKTEILESLTEHLYRLDGPIYNEGILC</sequence>
<accession>A0A6C0JVN8</accession>
<organism evidence="3">
    <name type="scientific">viral metagenome</name>
    <dbReference type="NCBI Taxonomy" id="1070528"/>
    <lineage>
        <taxon>unclassified sequences</taxon>
        <taxon>metagenomes</taxon>
        <taxon>organismal metagenomes</taxon>
    </lineage>
</organism>
<dbReference type="SUPFAM" id="SSF48403">
    <property type="entry name" value="Ankyrin repeat"/>
    <property type="match status" value="1"/>
</dbReference>
<evidence type="ECO:0000256" key="2">
    <source>
        <dbReference type="ARBA" id="ARBA00023043"/>
    </source>
</evidence>
<dbReference type="Pfam" id="PF12796">
    <property type="entry name" value="Ank_2"/>
    <property type="match status" value="1"/>
</dbReference>
<keyword evidence="1" id="KW-0677">Repeat</keyword>
<proteinExistence type="predicted"/>
<dbReference type="Gene3D" id="1.25.40.20">
    <property type="entry name" value="Ankyrin repeat-containing domain"/>
    <property type="match status" value="2"/>
</dbReference>
<protein>
    <submittedName>
        <fullName evidence="3">Uncharacterized protein</fullName>
    </submittedName>
</protein>
<evidence type="ECO:0000313" key="3">
    <source>
        <dbReference type="EMBL" id="QHU08457.1"/>
    </source>
</evidence>
<evidence type="ECO:0000256" key="1">
    <source>
        <dbReference type="ARBA" id="ARBA00022737"/>
    </source>
</evidence>